<dbReference type="InterPro" id="IPR051117">
    <property type="entry name" value="TRG_var/const_region"/>
</dbReference>
<dbReference type="PANTHER" id="PTHR19256">
    <property type="entry name" value="T-CELL RECEPTOR GAMMA CHAIN"/>
    <property type="match status" value="1"/>
</dbReference>
<evidence type="ECO:0000256" key="4">
    <source>
        <dbReference type="ARBA" id="ARBA00023136"/>
    </source>
</evidence>
<dbReference type="InterPro" id="IPR003599">
    <property type="entry name" value="Ig_sub"/>
</dbReference>
<dbReference type="PROSITE" id="PS50835">
    <property type="entry name" value="IG_LIKE"/>
    <property type="match status" value="1"/>
</dbReference>
<evidence type="ECO:0000256" key="5">
    <source>
        <dbReference type="ARBA" id="ARBA00023170"/>
    </source>
</evidence>
<dbReference type="Proteomes" id="UP000192220">
    <property type="component" value="Unplaced"/>
</dbReference>
<dbReference type="InterPro" id="IPR013783">
    <property type="entry name" value="Ig-like_fold"/>
</dbReference>
<dbReference type="OrthoDB" id="8421680at2759"/>
<evidence type="ECO:0000256" key="6">
    <source>
        <dbReference type="ARBA" id="ARBA00023319"/>
    </source>
</evidence>
<dbReference type="SUPFAM" id="SSF48726">
    <property type="entry name" value="Immunoglobulin"/>
    <property type="match status" value="1"/>
</dbReference>
<accession>A0A2I4CMA1</accession>
<organism evidence="8 9">
    <name type="scientific">Austrofundulus limnaeus</name>
    <name type="common">Annual killifish</name>
    <dbReference type="NCBI Taxonomy" id="52670"/>
    <lineage>
        <taxon>Eukaryota</taxon>
        <taxon>Metazoa</taxon>
        <taxon>Chordata</taxon>
        <taxon>Craniata</taxon>
        <taxon>Vertebrata</taxon>
        <taxon>Euteleostomi</taxon>
        <taxon>Actinopterygii</taxon>
        <taxon>Neopterygii</taxon>
        <taxon>Teleostei</taxon>
        <taxon>Neoteleostei</taxon>
        <taxon>Acanthomorphata</taxon>
        <taxon>Ovalentaria</taxon>
        <taxon>Atherinomorphae</taxon>
        <taxon>Cyprinodontiformes</taxon>
        <taxon>Rivulidae</taxon>
        <taxon>Austrofundulus</taxon>
    </lineage>
</organism>
<name>A0A2I4CMA1_AUSLI</name>
<dbReference type="InterPro" id="IPR036179">
    <property type="entry name" value="Ig-like_dom_sf"/>
</dbReference>
<keyword evidence="5" id="KW-0675">Receptor</keyword>
<dbReference type="SMART" id="SM00406">
    <property type="entry name" value="IGv"/>
    <property type="match status" value="1"/>
</dbReference>
<dbReference type="GO" id="GO:0016020">
    <property type="term" value="C:membrane"/>
    <property type="evidence" value="ECO:0007669"/>
    <property type="project" value="UniProtKB-SubCell"/>
</dbReference>
<comment type="subcellular location">
    <subcellularLocation>
        <location evidence="1">Membrane</location>
    </subcellularLocation>
</comment>
<sequence>MAVNSSSTSSPPPLNSLICQQEGHFPSSTSFSAHTDNMLGSLCTLITALTYVSGVTLVTQKPNVVTFPSSAASEETFPGQTDNMLWSLCAVITALTYVDAAKVLTQTPAVHTVSTGQQAVLNCNIQKDENYYVLWYKQVPGGTPQFILRFHHSHSSPDKYGTGFSSDRFTSTATSNIEYQFVIKQADTADSAVYHCNTWDNSTREHVSQ</sequence>
<dbReference type="InterPro" id="IPR013106">
    <property type="entry name" value="Ig_V-set"/>
</dbReference>
<evidence type="ECO:0000256" key="2">
    <source>
        <dbReference type="ARBA" id="ARBA00022692"/>
    </source>
</evidence>
<dbReference type="STRING" id="52670.A0A2I4CMA1"/>
<dbReference type="InterPro" id="IPR007110">
    <property type="entry name" value="Ig-like_dom"/>
</dbReference>
<dbReference type="Gene3D" id="2.60.40.10">
    <property type="entry name" value="Immunoglobulins"/>
    <property type="match status" value="1"/>
</dbReference>
<keyword evidence="8" id="KW-1185">Reference proteome</keyword>
<keyword evidence="6" id="KW-0393">Immunoglobulin domain</keyword>
<dbReference type="InParanoid" id="A0A2I4CMA1"/>
<dbReference type="Pfam" id="PF07686">
    <property type="entry name" value="V-set"/>
    <property type="match status" value="1"/>
</dbReference>
<evidence type="ECO:0000256" key="3">
    <source>
        <dbReference type="ARBA" id="ARBA00022989"/>
    </source>
</evidence>
<evidence type="ECO:0000313" key="8">
    <source>
        <dbReference type="Proteomes" id="UP000192220"/>
    </source>
</evidence>
<evidence type="ECO:0000259" key="7">
    <source>
        <dbReference type="PROSITE" id="PS50835"/>
    </source>
</evidence>
<dbReference type="RefSeq" id="XP_013881102.1">
    <property type="nucleotide sequence ID" value="XM_014025648.1"/>
</dbReference>
<dbReference type="KEGG" id="alim:106530083"/>
<dbReference type="AlphaFoldDB" id="A0A2I4CMA1"/>
<evidence type="ECO:0000313" key="9">
    <source>
        <dbReference type="RefSeq" id="XP_013881102.1"/>
    </source>
</evidence>
<keyword evidence="2" id="KW-0812">Transmembrane</keyword>
<feature type="domain" description="Ig-like" evidence="7">
    <location>
        <begin position="102"/>
        <end position="208"/>
    </location>
</feature>
<protein>
    <submittedName>
        <fullName evidence="9">Uncharacterized protein LOC106530083</fullName>
    </submittedName>
</protein>
<dbReference type="SMART" id="SM00409">
    <property type="entry name" value="IG"/>
    <property type="match status" value="1"/>
</dbReference>
<keyword evidence="3" id="KW-1133">Transmembrane helix</keyword>
<gene>
    <name evidence="9" type="primary">LOC106530083</name>
</gene>
<dbReference type="GeneID" id="106530083"/>
<evidence type="ECO:0000256" key="1">
    <source>
        <dbReference type="ARBA" id="ARBA00004370"/>
    </source>
</evidence>
<keyword evidence="4" id="KW-0472">Membrane</keyword>
<reference evidence="9" key="1">
    <citation type="submission" date="2025-08" db="UniProtKB">
        <authorList>
            <consortium name="RefSeq"/>
        </authorList>
    </citation>
    <scope>IDENTIFICATION</scope>
</reference>
<proteinExistence type="predicted"/>
<dbReference type="CDD" id="cd00099">
    <property type="entry name" value="IgV"/>
    <property type="match status" value="1"/>
</dbReference>
<dbReference type="PANTHER" id="PTHR19256:SF65">
    <property type="entry name" value="T CELL RECEPTOR GAMMA CONSTANT 1-RELATED"/>
    <property type="match status" value="1"/>
</dbReference>